<feature type="transmembrane region" description="Helical" evidence="6">
    <location>
        <begin position="6"/>
        <end position="21"/>
    </location>
</feature>
<feature type="transmembrane region" description="Helical" evidence="6">
    <location>
        <begin position="124"/>
        <end position="143"/>
    </location>
</feature>
<feature type="transmembrane region" description="Helical" evidence="6">
    <location>
        <begin position="311"/>
        <end position="330"/>
    </location>
</feature>
<feature type="transmembrane region" description="Helical" evidence="6">
    <location>
        <begin position="351"/>
        <end position="372"/>
    </location>
</feature>
<sequence length="641" mass="67633">MMLWIVPLLPVLMAPVIYLGGRREGRIGVTLLALSALMAVIGTLVSAMAGHWQGSYALNAALVLQLGVGPSSQFVALAIPIMAFPVLLFAGAYEQAPLGRLLAVMVAFVGAMELLVLAQDMVTLLVAWELIGAYSWALVSHHWRDRDRVKNAGQVFLVTRFGDLGLYIAAAAVFAGSGGFGYQQLAGLEGSLLQVAAAGILLAAVAKSAQVPFSAWLFAAMSGPVSVSALLHAATLVAAGMYVLARLQPLLADAAWLMPAVMLIGLTTALLGAVTSLVQSHAKKLLAASTSAQYGLMWVAIGAGFPGVALLHFLSHGFFKAGLFLTTGVAERQARSYQLANMRLGGRVPTIALLGGIFSLALAGMVPLGAAWTKEQIISAAYTTSPWLAAGVALAGGLSAVYATRFQLTMFGPVRFGRTRQRKPPLSEACRFELLALSVLAALTLGLSLFWWPEARRWLRQPGWELADGHLWLLAVSLVLVVLGMALGAMLVQRGRLDVQQGWKRSAFCWWGLEPLTLGAGATLVKLSDRLARFDRDVLERATRLLSRQASQAASVLARRDTDGVDASLRGSAAAVTRIANVGATAGEALSERLPGSLSGLVNRGGGRARQAQSGQTHHYYAGMAIGFAVLLTLLLLGDAL</sequence>
<evidence type="ECO:0000256" key="3">
    <source>
        <dbReference type="ARBA" id="ARBA00022989"/>
    </source>
</evidence>
<dbReference type="Proteomes" id="UP001301869">
    <property type="component" value="Chromosome"/>
</dbReference>
<dbReference type="InterPro" id="IPR001750">
    <property type="entry name" value="ND/Mrp_TM"/>
</dbReference>
<name>A0ABY9Z151_9GAMM</name>
<dbReference type="Gene3D" id="1.20.5.2700">
    <property type="match status" value="1"/>
</dbReference>
<evidence type="ECO:0000256" key="4">
    <source>
        <dbReference type="ARBA" id="ARBA00023136"/>
    </source>
</evidence>
<evidence type="ECO:0000313" key="9">
    <source>
        <dbReference type="Proteomes" id="UP001301869"/>
    </source>
</evidence>
<keyword evidence="9" id="KW-1185">Reference proteome</keyword>
<feature type="transmembrane region" description="Helical" evidence="6">
    <location>
        <begin position="28"/>
        <end position="52"/>
    </location>
</feature>
<feature type="transmembrane region" description="Helical" evidence="6">
    <location>
        <begin position="164"/>
        <end position="185"/>
    </location>
</feature>
<feature type="transmembrane region" description="Helical" evidence="6">
    <location>
        <begin position="471"/>
        <end position="492"/>
    </location>
</feature>
<organism evidence="8 9">
    <name type="scientific">Halomonas piscis</name>
    <dbReference type="NCBI Taxonomy" id="3031727"/>
    <lineage>
        <taxon>Bacteria</taxon>
        <taxon>Pseudomonadati</taxon>
        <taxon>Pseudomonadota</taxon>
        <taxon>Gammaproteobacteria</taxon>
        <taxon>Oceanospirillales</taxon>
        <taxon>Halomonadaceae</taxon>
        <taxon>Halomonas</taxon>
    </lineage>
</organism>
<accession>A0ABY9Z151</accession>
<dbReference type="PANTHER" id="PTHR42829:SF1">
    <property type="entry name" value="INORGANIC CARBON TRANSPORTER SUBUNIT DABB-RELATED"/>
    <property type="match status" value="1"/>
</dbReference>
<gene>
    <name evidence="8" type="ORF">P1P91_03980</name>
</gene>
<dbReference type="PANTHER" id="PTHR42829">
    <property type="entry name" value="NADH-UBIQUINONE OXIDOREDUCTASE CHAIN 5"/>
    <property type="match status" value="1"/>
</dbReference>
<feature type="transmembrane region" description="Helical" evidence="6">
    <location>
        <begin position="285"/>
        <end position="305"/>
    </location>
</feature>
<evidence type="ECO:0000256" key="5">
    <source>
        <dbReference type="RuleBase" id="RU000320"/>
    </source>
</evidence>
<feature type="transmembrane region" description="Helical" evidence="6">
    <location>
        <begin position="429"/>
        <end position="451"/>
    </location>
</feature>
<feature type="domain" description="NADH:quinone oxidoreductase/Mrp antiporter transmembrane" evidence="7">
    <location>
        <begin position="118"/>
        <end position="392"/>
    </location>
</feature>
<dbReference type="PRINTS" id="PR01434">
    <property type="entry name" value="NADHDHGNASE5"/>
</dbReference>
<keyword evidence="4 6" id="KW-0472">Membrane</keyword>
<feature type="transmembrane region" description="Helical" evidence="6">
    <location>
        <begin position="191"/>
        <end position="209"/>
    </location>
</feature>
<feature type="transmembrane region" description="Helical" evidence="6">
    <location>
        <begin position="72"/>
        <end position="93"/>
    </location>
</feature>
<feature type="transmembrane region" description="Helical" evidence="6">
    <location>
        <begin position="216"/>
        <end position="244"/>
    </location>
</feature>
<reference evidence="8 9" key="1">
    <citation type="submission" date="2023-03" db="EMBL/GenBank/DDBJ databases">
        <title>Halomonas sp. nov., isolated from Korean tranditional fermented seafood 'Jeotgal'.</title>
        <authorList>
            <person name="Kim B."/>
            <person name="Shin N.-R."/>
        </authorList>
    </citation>
    <scope>NUCLEOTIDE SEQUENCE [LARGE SCALE GENOMIC DNA]</scope>
    <source>
        <strain evidence="8 9">SG2L-4</strain>
    </source>
</reference>
<feature type="transmembrane region" description="Helical" evidence="6">
    <location>
        <begin position="256"/>
        <end position="278"/>
    </location>
</feature>
<feature type="transmembrane region" description="Helical" evidence="6">
    <location>
        <begin position="620"/>
        <end position="638"/>
    </location>
</feature>
<keyword evidence="3 6" id="KW-1133">Transmembrane helix</keyword>
<feature type="transmembrane region" description="Helical" evidence="6">
    <location>
        <begin position="387"/>
        <end position="408"/>
    </location>
</feature>
<comment type="subcellular location">
    <subcellularLocation>
        <location evidence="1">Endomembrane system</location>
        <topology evidence="1">Multi-pass membrane protein</topology>
    </subcellularLocation>
    <subcellularLocation>
        <location evidence="5">Membrane</location>
        <topology evidence="5">Multi-pass membrane protein</topology>
    </subcellularLocation>
</comment>
<feature type="transmembrane region" description="Helical" evidence="6">
    <location>
        <begin position="100"/>
        <end position="118"/>
    </location>
</feature>
<evidence type="ECO:0000256" key="6">
    <source>
        <dbReference type="SAM" id="Phobius"/>
    </source>
</evidence>
<evidence type="ECO:0000259" key="7">
    <source>
        <dbReference type="Pfam" id="PF00361"/>
    </source>
</evidence>
<evidence type="ECO:0000256" key="2">
    <source>
        <dbReference type="ARBA" id="ARBA00022692"/>
    </source>
</evidence>
<dbReference type="InterPro" id="IPR003945">
    <property type="entry name" value="NU5C-like"/>
</dbReference>
<protein>
    <submittedName>
        <fullName evidence="8">Proton-conducting transporter membrane subunit</fullName>
    </submittedName>
</protein>
<proteinExistence type="predicted"/>
<keyword evidence="2 5" id="KW-0812">Transmembrane</keyword>
<dbReference type="Pfam" id="PF00361">
    <property type="entry name" value="Proton_antipo_M"/>
    <property type="match status" value="1"/>
</dbReference>
<evidence type="ECO:0000256" key="1">
    <source>
        <dbReference type="ARBA" id="ARBA00004127"/>
    </source>
</evidence>
<dbReference type="RefSeq" id="WP_311884688.1">
    <property type="nucleotide sequence ID" value="NZ_CP119391.1"/>
</dbReference>
<dbReference type="EMBL" id="CP119391">
    <property type="protein sequence ID" value="WNK20849.1"/>
    <property type="molecule type" value="Genomic_DNA"/>
</dbReference>
<evidence type="ECO:0000313" key="8">
    <source>
        <dbReference type="EMBL" id="WNK20849.1"/>
    </source>
</evidence>